<reference evidence="12" key="1">
    <citation type="submission" date="2025-08" db="UniProtKB">
        <authorList>
            <consortium name="RefSeq"/>
        </authorList>
    </citation>
    <scope>IDENTIFICATION</scope>
</reference>
<feature type="transmembrane region" description="Helical" evidence="7">
    <location>
        <begin position="716"/>
        <end position="741"/>
    </location>
</feature>
<protein>
    <recommendedName>
        <fullName evidence="2">DnaJ homolog subfamily C member 16</fullName>
    </recommendedName>
    <alternativeName>
        <fullName evidence="5">Endoplasmic reticulum DNA J domain-containing protein 8</fullName>
    </alternativeName>
</protein>
<dbReference type="SMART" id="SM00271">
    <property type="entry name" value="DnaJ"/>
    <property type="match status" value="1"/>
</dbReference>
<dbReference type="PANTHER" id="PTHR44303">
    <property type="entry name" value="DNAJ HOMOLOG SUBFAMILY C MEMBER 16"/>
    <property type="match status" value="1"/>
</dbReference>
<dbReference type="InterPro" id="IPR013766">
    <property type="entry name" value="Thioredoxin_domain"/>
</dbReference>
<dbReference type="InterPro" id="IPR052448">
    <property type="entry name" value="DnaJ_C16_autophagy_reg"/>
</dbReference>
<feature type="domain" description="Thioredoxin" evidence="10">
    <location>
        <begin position="141"/>
        <end position="249"/>
    </location>
</feature>
<feature type="compositionally biased region" description="Low complexity" evidence="6">
    <location>
        <begin position="1055"/>
        <end position="1073"/>
    </location>
</feature>
<keyword evidence="3" id="KW-0072">Autophagy</keyword>
<feature type="transmembrane region" description="Helical" evidence="7">
    <location>
        <begin position="1300"/>
        <end position="1324"/>
    </location>
</feature>
<feature type="compositionally biased region" description="Low complexity" evidence="6">
    <location>
        <begin position="1201"/>
        <end position="1219"/>
    </location>
</feature>
<feature type="region of interest" description="Disordered" evidence="6">
    <location>
        <begin position="909"/>
        <end position="929"/>
    </location>
</feature>
<feature type="region of interest" description="Disordered" evidence="6">
    <location>
        <begin position="763"/>
        <end position="783"/>
    </location>
</feature>
<evidence type="ECO:0000256" key="2">
    <source>
        <dbReference type="ARBA" id="ARBA00020921"/>
    </source>
</evidence>
<keyword evidence="8" id="KW-0732">Signal</keyword>
<evidence type="ECO:0000256" key="7">
    <source>
        <dbReference type="SAM" id="Phobius"/>
    </source>
</evidence>
<dbReference type="OrthoDB" id="10065037at2759"/>
<dbReference type="Gene3D" id="1.10.287.110">
    <property type="entry name" value="DnaJ domain"/>
    <property type="match status" value="1"/>
</dbReference>
<comment type="subcellular location">
    <subcellularLocation>
        <location evidence="1">Endoplasmic reticulum membrane</location>
        <topology evidence="1">Single-pass type IV membrane protein</topology>
    </subcellularLocation>
</comment>
<evidence type="ECO:0000256" key="4">
    <source>
        <dbReference type="ARBA" id="ARBA00035002"/>
    </source>
</evidence>
<evidence type="ECO:0000313" key="11">
    <source>
        <dbReference type="Proteomes" id="UP000322000"/>
    </source>
</evidence>
<accession>A0A7E5WQ33</accession>
<name>A0A7E5WQ33_TRINI</name>
<dbReference type="PRINTS" id="PR00625">
    <property type="entry name" value="JDOMAIN"/>
</dbReference>
<evidence type="ECO:0000259" key="9">
    <source>
        <dbReference type="PROSITE" id="PS50076"/>
    </source>
</evidence>
<dbReference type="InterPro" id="IPR036869">
    <property type="entry name" value="J_dom_sf"/>
</dbReference>
<dbReference type="KEGG" id="tnl:113504633"/>
<dbReference type="SUPFAM" id="SSF52833">
    <property type="entry name" value="Thioredoxin-like"/>
    <property type="match status" value="1"/>
</dbReference>
<feature type="transmembrane region" description="Helical" evidence="7">
    <location>
        <begin position="1008"/>
        <end position="1033"/>
    </location>
</feature>
<dbReference type="RefSeq" id="XP_026742843.1">
    <property type="nucleotide sequence ID" value="XM_026887042.1"/>
</dbReference>
<dbReference type="Pfam" id="PF00085">
    <property type="entry name" value="Thioredoxin"/>
    <property type="match status" value="1"/>
</dbReference>
<dbReference type="SUPFAM" id="SSF46565">
    <property type="entry name" value="Chaperone J-domain"/>
    <property type="match status" value="1"/>
</dbReference>
<dbReference type="InterPro" id="IPR036249">
    <property type="entry name" value="Thioredoxin-like_sf"/>
</dbReference>
<feature type="compositionally biased region" description="Low complexity" evidence="6">
    <location>
        <begin position="763"/>
        <end position="781"/>
    </location>
</feature>
<feature type="signal peptide" evidence="8">
    <location>
        <begin position="1"/>
        <end position="27"/>
    </location>
</feature>
<evidence type="ECO:0000256" key="8">
    <source>
        <dbReference type="SAM" id="SignalP"/>
    </source>
</evidence>
<dbReference type="InParanoid" id="A0A7E5WQ33"/>
<feature type="region of interest" description="Disordered" evidence="6">
    <location>
        <begin position="1335"/>
        <end position="1354"/>
    </location>
</feature>
<dbReference type="GO" id="GO:0005789">
    <property type="term" value="C:endoplasmic reticulum membrane"/>
    <property type="evidence" value="ECO:0007669"/>
    <property type="project" value="UniProtKB-SubCell"/>
</dbReference>
<keyword evidence="7" id="KW-1133">Transmembrane helix</keyword>
<dbReference type="GO" id="GO:0006914">
    <property type="term" value="P:autophagy"/>
    <property type="evidence" value="ECO:0007669"/>
    <property type="project" value="UniProtKB-KW"/>
</dbReference>
<evidence type="ECO:0000256" key="3">
    <source>
        <dbReference type="ARBA" id="ARBA00023006"/>
    </source>
</evidence>
<evidence type="ECO:0000256" key="1">
    <source>
        <dbReference type="ARBA" id="ARBA00004163"/>
    </source>
</evidence>
<dbReference type="PROSITE" id="PS00636">
    <property type="entry name" value="DNAJ_1"/>
    <property type="match status" value="1"/>
</dbReference>
<dbReference type="InterPro" id="IPR001623">
    <property type="entry name" value="DnaJ_domain"/>
</dbReference>
<feature type="domain" description="J" evidence="9">
    <location>
        <begin position="32"/>
        <end position="96"/>
    </location>
</feature>
<feature type="transmembrane region" description="Helical" evidence="7">
    <location>
        <begin position="1154"/>
        <end position="1179"/>
    </location>
</feature>
<dbReference type="InterPro" id="IPR018253">
    <property type="entry name" value="DnaJ_domain_CS"/>
</dbReference>
<dbReference type="PROSITE" id="PS50076">
    <property type="entry name" value="DNAJ_2"/>
    <property type="match status" value="1"/>
</dbReference>
<comment type="function">
    <text evidence="4">Plays an important role in regulating the size of autophagosomes during the formation process.</text>
</comment>
<feature type="compositionally biased region" description="Low complexity" evidence="6">
    <location>
        <begin position="909"/>
        <end position="927"/>
    </location>
</feature>
<proteinExistence type="predicted"/>
<feature type="transmembrane region" description="Helical" evidence="7">
    <location>
        <begin position="570"/>
        <end position="595"/>
    </location>
</feature>
<sequence>MQWKSKGWKGRWLWAVLVLALCPLLLAQKIGDPYKILGIHRKATLPEIRKAYRQLAKEWHPDKNEDPNAETRFVEIKQAYELLSDTERRQAYDLYGITNEDDHLYKPRHDYSQYARFSNDPFEEFFGTHFRTQDQDITLFHKLSVTARHFENNIFEKSIHTPALVLFYTDWCFDCVRSAASWRRLVEALQPLGVTMATVHAGHEASLARRVGVHGVPCLTFVLDKHVYIYKEGLASLPKILEFMRWKFPYKLVSTISDGNVDGFVSDFEDNKVKALIFEERQTIRLRYLITAFHYRDRVAFGFIDMRSRDTGNVTARYKVQRHTDSMVLLKEDRAEPAATVSTTEIPTQTLRQLIEANQMLTLPRLSSQSVLESVCPVEWRAARRRLCCVLVVGGAGGAGGARGGAGGAARDALRALARAAPPDRLHYAYLYAHKQPAFLTALANGSGSDVSEMEHRIVIIWRREATRVQYEWLNETWPSCAHEHCGAEQFPADPAAREDLLKYHERLNETKRALDQLIKRLLKPTEVMAYEAHVQELLDEAALGRVWRLVLSLCEWSERAAAGLRTQRALSALSVLATVALVLAAGYLMAYLMYVQHLYCRCASGRSARRRGCARSARSPRSPCSPPSRSCSPPDTSWPTSCMYNTCTVAVRVVGARGGGAAHAARALRALRARHRRARARRRIPHGLPHVCTTLVLSLCEWSERAAAGLRTQRALSALSVLATVALVLAAGYLMAYLMYVQHLYCRCASGRSARRRGCARSARSPRSPCSPPSRSCSPPDTSWPTSCMYNTCTVAVRVVGARGGGAAHAARALRALRARHRRARARRRIPHGLPHVCTTLVLSLCEWSERAAAGLRTQRALSALSVLATVALVLAAGYLMAYLMYVQHLYCRCASGRSARRRGCARSARSPRSPCSPPSRSCSPPDTSWPTSCMYNTCTVAVRVVGARGGGAAHAARALRALRARHRRARARRRIPHGLPHVCTTLVLSLCEWSERAAAGLRTQRALSALSVLATVALVLAAGYLMAYLMYVQHLYCRCASGRSARRRGCARSARSPRSPCSPPSRSCSPPDTSWPTSCMYNTCTVAVRVVGARGGGAAHAARALRALRARHRRARARRRIPHGLPHVCTTLVLSLCEWSERAAAGLRTQRALSALSVLATVALVLAAGYLMAYLMYVQHLYCRCASGRSARRRGCARSARSPRSPCSPPSRSCSPPDTSWPTSCMYNTCTVAVRVVGARGGGAAHAARALRALRARHRRARARRRIPHGLPHVCTTLVLSLCEWSERAAAGLRTQRALSALSVLATVALVLAAGYLMAYLIRVEEESVQRQKEERKKQNGAVKKNNNEPSSELRLHELRAEKYNGLVRLLKPGCRTIVLLVDMQSRVQLLSKFHKIVWPYRKNKTLVFAYLCVERNIVWFRRVLQLSLGGGELRLNARNCVGTVLALNPHRKYFCIYHAKHPECAKPHKRMSRMTRSLGESGARDPEAGAFIGFHTEPDSSDNDDALDPPVLMQENLLDGLENWLDRLFEGSTHRYYINYWPDMTTK</sequence>
<feature type="region of interest" description="Disordered" evidence="6">
    <location>
        <begin position="617"/>
        <end position="637"/>
    </location>
</feature>
<organism evidence="11 12">
    <name type="scientific">Trichoplusia ni</name>
    <name type="common">Cabbage looper</name>
    <dbReference type="NCBI Taxonomy" id="7111"/>
    <lineage>
        <taxon>Eukaryota</taxon>
        <taxon>Metazoa</taxon>
        <taxon>Ecdysozoa</taxon>
        <taxon>Arthropoda</taxon>
        <taxon>Hexapoda</taxon>
        <taxon>Insecta</taxon>
        <taxon>Pterygota</taxon>
        <taxon>Neoptera</taxon>
        <taxon>Endopterygota</taxon>
        <taxon>Lepidoptera</taxon>
        <taxon>Glossata</taxon>
        <taxon>Ditrysia</taxon>
        <taxon>Noctuoidea</taxon>
        <taxon>Noctuidae</taxon>
        <taxon>Plusiinae</taxon>
        <taxon>Trichoplusia</taxon>
    </lineage>
</organism>
<evidence type="ECO:0000256" key="5">
    <source>
        <dbReference type="ARBA" id="ARBA00035043"/>
    </source>
</evidence>
<dbReference type="CDD" id="cd06257">
    <property type="entry name" value="DnaJ"/>
    <property type="match status" value="1"/>
</dbReference>
<feature type="transmembrane region" description="Helical" evidence="7">
    <location>
        <begin position="862"/>
        <end position="887"/>
    </location>
</feature>
<feature type="compositionally biased region" description="Low complexity" evidence="6">
    <location>
        <begin position="617"/>
        <end position="635"/>
    </location>
</feature>
<dbReference type="Pfam" id="PF00226">
    <property type="entry name" value="DnaJ"/>
    <property type="match status" value="1"/>
</dbReference>
<feature type="region of interest" description="Disordered" evidence="6">
    <location>
        <begin position="1055"/>
        <end position="1075"/>
    </location>
</feature>
<evidence type="ECO:0000259" key="10">
    <source>
        <dbReference type="PROSITE" id="PS51352"/>
    </source>
</evidence>
<dbReference type="PROSITE" id="PS51352">
    <property type="entry name" value="THIOREDOXIN_2"/>
    <property type="match status" value="1"/>
</dbReference>
<dbReference type="Gene3D" id="3.40.30.10">
    <property type="entry name" value="Glutaredoxin"/>
    <property type="match status" value="1"/>
</dbReference>
<gene>
    <name evidence="12" type="primary">LOC113504633</name>
</gene>
<feature type="region of interest" description="Disordered" evidence="6">
    <location>
        <begin position="1201"/>
        <end position="1221"/>
    </location>
</feature>
<evidence type="ECO:0000256" key="6">
    <source>
        <dbReference type="SAM" id="MobiDB-lite"/>
    </source>
</evidence>
<keyword evidence="11" id="KW-1185">Reference proteome</keyword>
<evidence type="ECO:0000313" key="12">
    <source>
        <dbReference type="RefSeq" id="XP_026742843.1"/>
    </source>
</evidence>
<feature type="chain" id="PRO_5028981858" description="DnaJ homolog subfamily C member 16" evidence="8">
    <location>
        <begin position="28"/>
        <end position="1550"/>
    </location>
</feature>
<dbReference type="Proteomes" id="UP000322000">
    <property type="component" value="Chromosome 22"/>
</dbReference>
<keyword evidence="7" id="KW-0812">Transmembrane</keyword>
<dbReference type="PANTHER" id="PTHR44303:SF2">
    <property type="entry name" value="DNAJ HOMOLOG SUBFAMILY C MEMBER 16"/>
    <property type="match status" value="1"/>
</dbReference>
<dbReference type="GeneID" id="113504633"/>
<keyword evidence="7" id="KW-0472">Membrane</keyword>